<dbReference type="InterPro" id="IPR003798">
    <property type="entry name" value="DNA_recombination_RmuC"/>
</dbReference>
<evidence type="ECO:0000256" key="5">
    <source>
        <dbReference type="SAM" id="Coils"/>
    </source>
</evidence>
<evidence type="ECO:0000256" key="1">
    <source>
        <dbReference type="ARBA" id="ARBA00003416"/>
    </source>
</evidence>
<feature type="coiled-coil region" evidence="5">
    <location>
        <begin position="148"/>
        <end position="182"/>
    </location>
</feature>
<evidence type="ECO:0000256" key="6">
    <source>
        <dbReference type="SAM" id="MobiDB-lite"/>
    </source>
</evidence>
<evidence type="ECO:0000256" key="4">
    <source>
        <dbReference type="ARBA" id="ARBA00023172"/>
    </source>
</evidence>
<dbReference type="Proteomes" id="UP000623419">
    <property type="component" value="Unassembled WGS sequence"/>
</dbReference>
<comment type="function">
    <text evidence="1">Involved in DNA recombination.</text>
</comment>
<evidence type="ECO:0000313" key="8">
    <source>
        <dbReference type="EMBL" id="GGA73308.1"/>
    </source>
</evidence>
<keyword evidence="3 5" id="KW-0175">Coiled coil</keyword>
<dbReference type="EMBL" id="BMKC01000001">
    <property type="protein sequence ID" value="GGA73308.1"/>
    <property type="molecule type" value="Genomic_DNA"/>
</dbReference>
<keyword evidence="4" id="KW-0233">DNA recombination</keyword>
<organism evidence="8 9">
    <name type="scientific">Arenimonas soli</name>
    <dbReference type="NCBI Taxonomy" id="2269504"/>
    <lineage>
        <taxon>Bacteria</taxon>
        <taxon>Pseudomonadati</taxon>
        <taxon>Pseudomonadota</taxon>
        <taxon>Gammaproteobacteria</taxon>
        <taxon>Lysobacterales</taxon>
        <taxon>Lysobacteraceae</taxon>
        <taxon>Arenimonas</taxon>
    </lineage>
</organism>
<keyword evidence="7" id="KW-1133">Transmembrane helix</keyword>
<keyword evidence="7" id="KW-0812">Transmembrane</keyword>
<comment type="caution">
    <text evidence="8">The sequence shown here is derived from an EMBL/GenBank/DDBJ whole genome shotgun (WGS) entry which is preliminary data.</text>
</comment>
<comment type="similarity">
    <text evidence="2">Belongs to the RmuC family.</text>
</comment>
<accession>A0ABQ1HE81</accession>
<reference evidence="9" key="1">
    <citation type="journal article" date="2019" name="Int. J. Syst. Evol. Microbiol.">
        <title>The Global Catalogue of Microorganisms (GCM) 10K type strain sequencing project: providing services to taxonomists for standard genome sequencing and annotation.</title>
        <authorList>
            <consortium name="The Broad Institute Genomics Platform"/>
            <consortium name="The Broad Institute Genome Sequencing Center for Infectious Disease"/>
            <person name="Wu L."/>
            <person name="Ma J."/>
        </authorList>
    </citation>
    <scope>NUCLEOTIDE SEQUENCE [LARGE SCALE GENOMIC DNA]</scope>
    <source>
        <strain evidence="9">CGMCC 1.15905</strain>
    </source>
</reference>
<dbReference type="RefSeq" id="WP_188661779.1">
    <property type="nucleotide sequence ID" value="NZ_BMKC01000001.1"/>
</dbReference>
<dbReference type="PANTHER" id="PTHR30563">
    <property type="entry name" value="DNA RECOMBINATION PROTEIN RMUC"/>
    <property type="match status" value="1"/>
</dbReference>
<keyword evidence="7" id="KW-0472">Membrane</keyword>
<sequence>MSATQLVFLLIGVLVGAVLAFLLVSAGGRRQREVQQAEHREAQARLEAELRETRAAREASESRAAGADTRAAALEARLQAEQAAARQRYADLEGARERLKSEFQALAAEILEDKSRRFGEQNANQLGQLLNPLREQLVDFRKVVSDTYEKEGRERVTLQAELKQLLELNRQLSDEAGSLTRALTTDNRTQGYWGELKLERLLESAGLEKGQQYLTQESFKDEAGDRYRPDALLLLPEDRHIVIDAKVVLLDYQRACAADIDDGDRERFLGQHTAALKNHVRELGDKDYSRLKGLTSPDLVLMFVPVEAAFLEALRRDPGLYDFAFGKKIILVGPSNLLASLRLVAQIWRTEAQTRNAKAIADRGAALYDKFVGFTEDLGRVGEHLDRAQKAQQDALGKLSQGRGNLVRQAEMLRQLGVAPSKKLPAALQDASAPDEGEGDEAPAPPAG</sequence>
<feature type="coiled-coil region" evidence="5">
    <location>
        <begin position="32"/>
        <end position="109"/>
    </location>
</feature>
<evidence type="ECO:0000256" key="7">
    <source>
        <dbReference type="SAM" id="Phobius"/>
    </source>
</evidence>
<evidence type="ECO:0000313" key="9">
    <source>
        <dbReference type="Proteomes" id="UP000623419"/>
    </source>
</evidence>
<protein>
    <recommendedName>
        <fullName evidence="10">DNA recombination protein RmuC</fullName>
    </recommendedName>
</protein>
<evidence type="ECO:0008006" key="10">
    <source>
        <dbReference type="Google" id="ProtNLM"/>
    </source>
</evidence>
<keyword evidence="9" id="KW-1185">Reference proteome</keyword>
<evidence type="ECO:0000256" key="2">
    <source>
        <dbReference type="ARBA" id="ARBA00009840"/>
    </source>
</evidence>
<proteinExistence type="inferred from homology"/>
<evidence type="ECO:0000256" key="3">
    <source>
        <dbReference type="ARBA" id="ARBA00023054"/>
    </source>
</evidence>
<feature type="region of interest" description="Disordered" evidence="6">
    <location>
        <begin position="421"/>
        <end position="448"/>
    </location>
</feature>
<gene>
    <name evidence="8" type="ORF">GCM10011521_09330</name>
</gene>
<feature type="transmembrane region" description="Helical" evidence="7">
    <location>
        <begin position="6"/>
        <end position="26"/>
    </location>
</feature>
<dbReference type="PANTHER" id="PTHR30563:SF0">
    <property type="entry name" value="DNA RECOMBINATION PROTEIN RMUC"/>
    <property type="match status" value="1"/>
</dbReference>
<dbReference type="Pfam" id="PF02646">
    <property type="entry name" value="RmuC"/>
    <property type="match status" value="1"/>
</dbReference>
<name>A0ABQ1HE81_9GAMM</name>